<proteinExistence type="predicted"/>
<accession>K6YVI0</accession>
<gene>
    <name evidence="2" type="primary">sixA</name>
    <name evidence="2" type="ORF">GLIP_2635</name>
</gene>
<dbReference type="PANTHER" id="PTHR20935:SF1">
    <property type="entry name" value="SLL1549 PROTEIN"/>
    <property type="match status" value="1"/>
</dbReference>
<dbReference type="OrthoDB" id="92610at2"/>
<dbReference type="AlphaFoldDB" id="K6YVI0"/>
<dbReference type="SUPFAM" id="SSF53254">
    <property type="entry name" value="Phosphoglycerate mutase-like"/>
    <property type="match status" value="1"/>
</dbReference>
<dbReference type="eggNOG" id="COG2062">
    <property type="taxonomic scope" value="Bacteria"/>
</dbReference>
<dbReference type="SMART" id="SM00855">
    <property type="entry name" value="PGAM"/>
    <property type="match status" value="1"/>
</dbReference>
<evidence type="ECO:0000313" key="2">
    <source>
        <dbReference type="EMBL" id="GAC15260.1"/>
    </source>
</evidence>
<evidence type="ECO:0000256" key="1">
    <source>
        <dbReference type="ARBA" id="ARBA00022801"/>
    </source>
</evidence>
<dbReference type="Pfam" id="PF00300">
    <property type="entry name" value="His_Phos_1"/>
    <property type="match status" value="1"/>
</dbReference>
<dbReference type="CDD" id="cd07067">
    <property type="entry name" value="HP_PGM_like"/>
    <property type="match status" value="1"/>
</dbReference>
<dbReference type="NCBIfam" id="TIGR00249">
    <property type="entry name" value="sixA"/>
    <property type="match status" value="1"/>
</dbReference>
<name>K6YVI0_9ALTE</name>
<keyword evidence="1 2" id="KW-0378">Hydrolase</keyword>
<dbReference type="PANTHER" id="PTHR20935">
    <property type="entry name" value="PHOSPHOGLYCERATE MUTASE-RELATED"/>
    <property type="match status" value="1"/>
</dbReference>
<evidence type="ECO:0000313" key="3">
    <source>
        <dbReference type="Proteomes" id="UP000006334"/>
    </source>
</evidence>
<dbReference type="STRING" id="1127673.GLIP_2635"/>
<dbReference type="Proteomes" id="UP000006334">
    <property type="component" value="Unassembled WGS sequence"/>
</dbReference>
<dbReference type="GO" id="GO:0005737">
    <property type="term" value="C:cytoplasm"/>
    <property type="evidence" value="ECO:0007669"/>
    <property type="project" value="InterPro"/>
</dbReference>
<protein>
    <submittedName>
        <fullName evidence="2">Phosphohistidine phosphatase</fullName>
        <ecNumber evidence="2">3.1.3.-</ecNumber>
    </submittedName>
</protein>
<dbReference type="InterPro" id="IPR004449">
    <property type="entry name" value="SixA"/>
</dbReference>
<keyword evidence="3" id="KW-1185">Reference proteome</keyword>
<sequence length="159" mass="18074">MYIFVMRHGEAAPSLQNDQQRPLNESGVAQAQQCGHWLESFSKRSKKPVSHAMVSPYLRTQQTFEHVSKITNIANVNENSDIVPNGNCQVMHYFIDQFAVKNNDLTGLLLVSHMPFVSYFIDEMCDIHTSKIFSTGTIVCLDYNVDESKGYIYDSFTPD</sequence>
<dbReference type="InterPro" id="IPR029033">
    <property type="entry name" value="His_PPase_superfam"/>
</dbReference>
<dbReference type="RefSeq" id="WP_008845065.1">
    <property type="nucleotide sequence ID" value="NZ_BAEN01000049.1"/>
</dbReference>
<dbReference type="GO" id="GO:0101006">
    <property type="term" value="F:protein histidine phosphatase activity"/>
    <property type="evidence" value="ECO:0007669"/>
    <property type="project" value="InterPro"/>
</dbReference>
<reference evidence="2 3" key="1">
    <citation type="journal article" date="2017" name="Antonie Van Leeuwenhoek">
        <title>Rhizobium rhizosphaerae sp. nov., a novel species isolated from rice rhizosphere.</title>
        <authorList>
            <person name="Zhao J.J."/>
            <person name="Zhang J."/>
            <person name="Zhang R.J."/>
            <person name="Zhang C.W."/>
            <person name="Yin H.Q."/>
            <person name="Zhang X.X."/>
        </authorList>
    </citation>
    <scope>NUCLEOTIDE SEQUENCE [LARGE SCALE GENOMIC DNA]</scope>
    <source>
        <strain evidence="2 3">E3</strain>
    </source>
</reference>
<dbReference type="EC" id="3.1.3.-" evidence="2"/>
<dbReference type="EMBL" id="BAEN01000049">
    <property type="protein sequence ID" value="GAC15260.1"/>
    <property type="molecule type" value="Genomic_DNA"/>
</dbReference>
<comment type="caution">
    <text evidence="2">The sequence shown here is derived from an EMBL/GenBank/DDBJ whole genome shotgun (WGS) entry which is preliminary data.</text>
</comment>
<organism evidence="2 3">
    <name type="scientific">Aliiglaciecola lipolytica E3</name>
    <dbReference type="NCBI Taxonomy" id="1127673"/>
    <lineage>
        <taxon>Bacteria</taxon>
        <taxon>Pseudomonadati</taxon>
        <taxon>Pseudomonadota</taxon>
        <taxon>Gammaproteobacteria</taxon>
        <taxon>Alteromonadales</taxon>
        <taxon>Alteromonadaceae</taxon>
        <taxon>Aliiglaciecola</taxon>
    </lineage>
</organism>
<dbReference type="Gene3D" id="3.40.50.1240">
    <property type="entry name" value="Phosphoglycerate mutase-like"/>
    <property type="match status" value="1"/>
</dbReference>
<dbReference type="InterPro" id="IPR013078">
    <property type="entry name" value="His_Pase_superF_clade-1"/>
</dbReference>
<dbReference type="InterPro" id="IPR051021">
    <property type="entry name" value="Mito_Ser/Thr_phosphatase"/>
</dbReference>